<proteinExistence type="predicted"/>
<reference evidence="1" key="2">
    <citation type="journal article" date="2015" name="Fish Shellfish Immunol.">
        <title>Early steps in the European eel (Anguilla anguilla)-Vibrio vulnificus interaction in the gills: Role of the RtxA13 toxin.</title>
        <authorList>
            <person name="Callol A."/>
            <person name="Pajuelo D."/>
            <person name="Ebbesson L."/>
            <person name="Teles M."/>
            <person name="MacKenzie S."/>
            <person name="Amaro C."/>
        </authorList>
    </citation>
    <scope>NUCLEOTIDE SEQUENCE</scope>
</reference>
<dbReference type="EMBL" id="GBXM01084312">
    <property type="protein sequence ID" value="JAH24265.1"/>
    <property type="molecule type" value="Transcribed_RNA"/>
</dbReference>
<sequence>MLWWARGFSEWSSSYLGNG</sequence>
<reference evidence="1" key="1">
    <citation type="submission" date="2014-11" db="EMBL/GenBank/DDBJ databases">
        <authorList>
            <person name="Amaro Gonzalez C."/>
        </authorList>
    </citation>
    <scope>NUCLEOTIDE SEQUENCE</scope>
</reference>
<evidence type="ECO:0000313" key="1">
    <source>
        <dbReference type="EMBL" id="JAH24265.1"/>
    </source>
</evidence>
<dbReference type="AlphaFoldDB" id="A0A0E9R738"/>
<organism evidence="1">
    <name type="scientific">Anguilla anguilla</name>
    <name type="common">European freshwater eel</name>
    <name type="synonym">Muraena anguilla</name>
    <dbReference type="NCBI Taxonomy" id="7936"/>
    <lineage>
        <taxon>Eukaryota</taxon>
        <taxon>Metazoa</taxon>
        <taxon>Chordata</taxon>
        <taxon>Craniata</taxon>
        <taxon>Vertebrata</taxon>
        <taxon>Euteleostomi</taxon>
        <taxon>Actinopterygii</taxon>
        <taxon>Neopterygii</taxon>
        <taxon>Teleostei</taxon>
        <taxon>Anguilliformes</taxon>
        <taxon>Anguillidae</taxon>
        <taxon>Anguilla</taxon>
    </lineage>
</organism>
<name>A0A0E9R738_ANGAN</name>
<protein>
    <submittedName>
        <fullName evidence="1">Uncharacterized protein</fullName>
    </submittedName>
</protein>
<accession>A0A0E9R738</accession>